<dbReference type="GO" id="GO:0004642">
    <property type="term" value="F:phosphoribosylformylglycinamidine synthase activity"/>
    <property type="evidence" value="ECO:0007669"/>
    <property type="project" value="UniProtKB-UniRule"/>
</dbReference>
<dbReference type="Pfam" id="PF00586">
    <property type="entry name" value="AIRS"/>
    <property type="match status" value="2"/>
</dbReference>
<dbReference type="Pfam" id="PF02769">
    <property type="entry name" value="AIRS_C"/>
    <property type="match status" value="2"/>
</dbReference>
<dbReference type="Pfam" id="PF18072">
    <property type="entry name" value="FGAR-AT_linker"/>
    <property type="match status" value="1"/>
</dbReference>
<dbReference type="InterPro" id="IPR036676">
    <property type="entry name" value="PurM-like_C_sf"/>
</dbReference>
<dbReference type="CDD" id="cd02204">
    <property type="entry name" value="PurL_repeat2"/>
    <property type="match status" value="1"/>
</dbReference>
<dbReference type="InterPro" id="IPR010074">
    <property type="entry name" value="PRibForGlyAmidine_synth_PurL"/>
</dbReference>
<dbReference type="UniPathway" id="UPA00074">
    <property type="reaction ID" value="UER00128"/>
</dbReference>
<dbReference type="OrthoDB" id="9804441at2"/>
<dbReference type="AlphaFoldDB" id="A0A1N6VCA8"/>
<feature type="active site" description="Proton acceptor" evidence="8">
    <location>
        <position position="112"/>
    </location>
</feature>
<protein>
    <recommendedName>
        <fullName evidence="8">Phosphoribosylformylglycinamidine synthase subunit PurL</fullName>
        <shortName evidence="8">FGAM synthase</shortName>
        <ecNumber evidence="8">6.3.5.3</ecNumber>
    </recommendedName>
    <alternativeName>
        <fullName evidence="8">Formylglycinamide ribonucleotide amidotransferase subunit II</fullName>
        <shortName evidence="8">FGAR amidotransferase II</shortName>
        <shortName evidence="8">FGAR-AT II</shortName>
    </alternativeName>
    <alternativeName>
        <fullName evidence="8">Glutamine amidotransferase PurL</fullName>
    </alternativeName>
    <alternativeName>
        <fullName evidence="8">Phosphoribosylformylglycinamidine synthase subunit II</fullName>
    </alternativeName>
</protein>
<comment type="similarity">
    <text evidence="8">Belongs to the FGAMS family.</text>
</comment>
<evidence type="ECO:0000259" key="10">
    <source>
        <dbReference type="Pfam" id="PF02769"/>
    </source>
</evidence>
<dbReference type="InterPro" id="IPR010918">
    <property type="entry name" value="PurM-like_C_dom"/>
</dbReference>
<evidence type="ECO:0000313" key="12">
    <source>
        <dbReference type="EMBL" id="SIQ75494.1"/>
    </source>
</evidence>
<sequence length="788" mass="84743">MQLTRDVFDLQGRSDQEIGDFLERYSIGLTLQEAKQLQFSILKRPPSVAEFVLFGIEGSEHCSYKSSREHLSQFITQGPEVVLGAKEDAGVVRVARDRQGRGYCVVMSHESHNHPSQIVPYEGAATGVGGNVRDICCMGGEVVALADDLRFGDIETPQTRWIYDGVVSGIAGYGNPIGVPSLAGGLQFDRGYQDNCLVTVVSLGILREDHLLHSYAPPGADGYDLILVGKPTDSSGFGGASFASFDLDAEQHEQNKGAVQEPNAFLGRHLLQAAGALSEKLAELGAHHRVGFKDLGAGGIACASVEIADTGGYGAEVIIDQVHRDAQGLPPHVVLCSETQERYMYASPPDLTPLILAHYNEDFALPQVSRGAEARVIGKITDSPRFRVIAGDEVIVDAPACEVTRGFLYDRPYTDPVVAASPIPPGTLPSWSGSRNAGEDLLALLGHENIASRKPLYDRYDKQVQGRVVVEAGLSDSGILAPFNSTDYPEEIRRVGLTLTTDQNPRMNRRDPHLGAVLAVVESYTNTVASGARPAAVSDCLCYGNPEKPQQMGLFVAGCRGVAEACRELSVPVIAGNVSLYNESATGSIPPSPMIACLGTLDDYGRGITQSFTHPDSLVYLLLERQGRWGGSVYEELLNTDEAGSDPAFTPVVGPLPQVDYGKLRAAGETVLAGAREGLLRACHDISEGGLGVALCEMTFPRSLGCAVSLDTPGEPAAFLFEESPGFVLEIDPHREQDFLALADHQGAKPVLLGRTIREPRIIVEGVWDMTIEDARTRWEQGLMEKLL</sequence>
<feature type="binding site" evidence="8">
    <location>
        <position position="577"/>
    </location>
    <ligand>
        <name>Mg(2+)</name>
        <dbReference type="ChEBI" id="CHEBI:18420"/>
        <label>1</label>
    </ligand>
</feature>
<dbReference type="Gene3D" id="3.90.650.10">
    <property type="entry name" value="PurM-like C-terminal domain"/>
    <property type="match status" value="2"/>
</dbReference>
<feature type="domain" description="Phosphoribosylformylglycinamidine synthase linker" evidence="11">
    <location>
        <begin position="24"/>
        <end position="65"/>
    </location>
</feature>
<dbReference type="SUPFAM" id="SSF56042">
    <property type="entry name" value="PurM C-terminal domain-like"/>
    <property type="match status" value="2"/>
</dbReference>
<dbReference type="GO" id="GO:0006189">
    <property type="term" value="P:'de novo' IMP biosynthetic process"/>
    <property type="evidence" value="ECO:0007669"/>
    <property type="project" value="UniProtKB-UniRule"/>
</dbReference>
<feature type="domain" description="PurM-like C-terminal" evidence="10">
    <location>
        <begin position="667"/>
        <end position="764"/>
    </location>
</feature>
<gene>
    <name evidence="8" type="primary">purL</name>
    <name evidence="12" type="ORF">SAMN05920897_11462</name>
</gene>
<dbReference type="NCBIfam" id="TIGR01736">
    <property type="entry name" value="FGAM_synth_II"/>
    <property type="match status" value="1"/>
</dbReference>
<feature type="domain" description="PurM-like N-terminal" evidence="9">
    <location>
        <begin position="87"/>
        <end position="205"/>
    </location>
</feature>
<feature type="domain" description="PurM-like N-terminal" evidence="9">
    <location>
        <begin position="496"/>
        <end position="600"/>
    </location>
</feature>
<dbReference type="GO" id="GO:0000287">
    <property type="term" value="F:magnesium ion binding"/>
    <property type="evidence" value="ECO:0007669"/>
    <property type="project" value="UniProtKB-UniRule"/>
</dbReference>
<evidence type="ECO:0000256" key="7">
    <source>
        <dbReference type="ARBA" id="ARBA00022842"/>
    </source>
</evidence>
<evidence type="ECO:0000259" key="9">
    <source>
        <dbReference type="Pfam" id="PF00586"/>
    </source>
</evidence>
<feature type="binding site" evidence="8">
    <location>
        <position position="539"/>
    </location>
    <ligand>
        <name>ATP</name>
        <dbReference type="ChEBI" id="CHEBI:30616"/>
    </ligand>
</feature>
<dbReference type="HAMAP" id="MF_00420">
    <property type="entry name" value="PurL_2"/>
    <property type="match status" value="1"/>
</dbReference>
<evidence type="ECO:0000256" key="4">
    <source>
        <dbReference type="ARBA" id="ARBA00022741"/>
    </source>
</evidence>
<dbReference type="InterPro" id="IPR036921">
    <property type="entry name" value="PurM-like_N_sf"/>
</dbReference>
<dbReference type="PANTHER" id="PTHR43555">
    <property type="entry name" value="PHOSPHORIBOSYLFORMYLGLYCINAMIDINE SYNTHASE SUBUNIT PURL"/>
    <property type="match status" value="1"/>
</dbReference>
<keyword evidence="6 8" id="KW-0067">ATP-binding</keyword>
<dbReference type="Proteomes" id="UP000186400">
    <property type="component" value="Unassembled WGS sequence"/>
</dbReference>
<keyword evidence="1 8" id="KW-0963">Cytoplasm</keyword>
<dbReference type="SUPFAM" id="SSF55326">
    <property type="entry name" value="PurM N-terminal domain-like"/>
    <property type="match status" value="2"/>
</dbReference>
<dbReference type="GO" id="GO:0005524">
    <property type="term" value="F:ATP binding"/>
    <property type="evidence" value="ECO:0007669"/>
    <property type="project" value="UniProtKB-UniRule"/>
</dbReference>
<dbReference type="InterPro" id="IPR041609">
    <property type="entry name" value="PurL_linker"/>
</dbReference>
<dbReference type="EMBL" id="FTMS01000014">
    <property type="protein sequence ID" value="SIQ75494.1"/>
    <property type="molecule type" value="Genomic_DNA"/>
</dbReference>
<feature type="binding site" evidence="8">
    <location>
        <position position="134"/>
    </location>
    <ligand>
        <name>Mg(2+)</name>
        <dbReference type="ChEBI" id="CHEBI:18420"/>
        <label>2</label>
    </ligand>
</feature>
<evidence type="ECO:0000256" key="6">
    <source>
        <dbReference type="ARBA" id="ARBA00022840"/>
    </source>
</evidence>
<dbReference type="GO" id="GO:0005737">
    <property type="term" value="C:cytoplasm"/>
    <property type="evidence" value="ECO:0007669"/>
    <property type="project" value="UniProtKB-SubCell"/>
</dbReference>
<feature type="binding site" evidence="8">
    <location>
        <position position="294"/>
    </location>
    <ligand>
        <name>Mg(2+)</name>
        <dbReference type="ChEBI" id="CHEBI:18420"/>
        <label>2</label>
    </ligand>
</feature>
<dbReference type="EC" id="6.3.5.3" evidence="8"/>
<feature type="binding site" evidence="8">
    <location>
        <position position="64"/>
    </location>
    <ligand>
        <name>ATP</name>
        <dbReference type="ChEBI" id="CHEBI:30616"/>
    </ligand>
</feature>
<keyword evidence="3 8" id="KW-0479">Metal-binding</keyword>
<feature type="binding site" evidence="8">
    <location>
        <position position="579"/>
    </location>
    <ligand>
        <name>substrate</name>
    </ligand>
</feature>
<comment type="caution">
    <text evidence="8">Lacks conserved residue(s) required for the propagation of feature annotation.</text>
</comment>
<keyword evidence="2 8" id="KW-0436">Ligase</keyword>
<keyword evidence="4 8" id="KW-0547">Nucleotide-binding</keyword>
<evidence type="ECO:0000256" key="1">
    <source>
        <dbReference type="ARBA" id="ARBA00022490"/>
    </source>
</evidence>
<comment type="catalytic activity">
    <reaction evidence="8">
        <text>N(2)-formyl-N(1)-(5-phospho-beta-D-ribosyl)glycinamide + L-glutamine + ATP + H2O = 2-formamido-N(1)-(5-O-phospho-beta-D-ribosyl)acetamidine + L-glutamate + ADP + phosphate + H(+)</text>
        <dbReference type="Rhea" id="RHEA:17129"/>
        <dbReference type="ChEBI" id="CHEBI:15377"/>
        <dbReference type="ChEBI" id="CHEBI:15378"/>
        <dbReference type="ChEBI" id="CHEBI:29985"/>
        <dbReference type="ChEBI" id="CHEBI:30616"/>
        <dbReference type="ChEBI" id="CHEBI:43474"/>
        <dbReference type="ChEBI" id="CHEBI:58359"/>
        <dbReference type="ChEBI" id="CHEBI:147286"/>
        <dbReference type="ChEBI" id="CHEBI:147287"/>
        <dbReference type="ChEBI" id="CHEBI:456216"/>
        <dbReference type="EC" id="6.3.5.3"/>
    </reaction>
</comment>
<comment type="pathway">
    <text evidence="8">Purine metabolism; IMP biosynthesis via de novo pathway; 5-amino-1-(5-phospho-D-ribosyl)imidazole from N(2)-formyl-N(1)-(5-phospho-D-ribosyl)glycinamide: step 1/2.</text>
</comment>
<comment type="function">
    <text evidence="8">Part of the phosphoribosylformylglycinamidine synthase complex involved in the purines biosynthetic pathway. Catalyzes the ATP-dependent conversion of formylglycinamide ribonucleotide (FGAR) and glutamine to yield formylglycinamidine ribonucleotide (FGAM) and glutamate. The FGAM synthase complex is composed of three subunits. PurQ produces an ammonia molecule by converting glutamine to glutamate. PurL transfers the ammonia molecule to FGAR to form FGAM in an ATP-dependent manner. PurS interacts with PurQ and PurL and is thought to assist in the transfer of the ammonia molecule from PurQ to PurL.</text>
</comment>
<comment type="subunit">
    <text evidence="8">Monomer. Part of the FGAM synthase complex composed of 1 PurL, 1 PurQ and 2 PurS subunits.</text>
</comment>
<name>A0A1N6VCA8_9SPIO</name>
<evidence type="ECO:0000259" key="11">
    <source>
        <dbReference type="Pfam" id="PF18072"/>
    </source>
</evidence>
<organism evidence="12 13">
    <name type="scientific">Alkalispirochaeta americana</name>
    <dbReference type="NCBI Taxonomy" id="159291"/>
    <lineage>
        <taxon>Bacteria</taxon>
        <taxon>Pseudomonadati</taxon>
        <taxon>Spirochaetota</taxon>
        <taxon>Spirochaetia</taxon>
        <taxon>Spirochaetales</taxon>
        <taxon>Spirochaetaceae</taxon>
        <taxon>Alkalispirochaeta</taxon>
    </lineage>
</organism>
<keyword evidence="13" id="KW-1185">Reference proteome</keyword>
<evidence type="ECO:0000256" key="2">
    <source>
        <dbReference type="ARBA" id="ARBA00022598"/>
    </source>
</evidence>
<evidence type="ECO:0000256" key="5">
    <source>
        <dbReference type="ARBA" id="ARBA00022755"/>
    </source>
</evidence>
<dbReference type="PANTHER" id="PTHR43555:SF1">
    <property type="entry name" value="PHOSPHORIBOSYLFORMYLGLYCINAMIDINE SYNTHASE SUBUNIT PURL"/>
    <property type="match status" value="1"/>
</dbReference>
<feature type="binding site" evidence="8">
    <location>
        <position position="260"/>
    </location>
    <ligand>
        <name>substrate</name>
    </ligand>
</feature>
<dbReference type="RefSeq" id="WP_076489364.1">
    <property type="nucleotide sequence ID" value="NZ_FTMS01000014.1"/>
</dbReference>
<feature type="binding site" evidence="8">
    <location>
        <begin position="111"/>
        <end position="114"/>
    </location>
    <ligand>
        <name>substrate</name>
    </ligand>
</feature>
<feature type="active site" evidence="8">
    <location>
        <position position="61"/>
    </location>
</feature>
<feature type="binding site" evidence="8">
    <location>
        <position position="133"/>
    </location>
    <ligand>
        <name>substrate</name>
    </ligand>
</feature>
<proteinExistence type="inferred from homology"/>
<comment type="subcellular location">
    <subcellularLocation>
        <location evidence="8">Cytoplasm</location>
    </subcellularLocation>
</comment>
<dbReference type="Gene3D" id="3.30.1330.10">
    <property type="entry name" value="PurM-like, N-terminal domain"/>
    <property type="match status" value="2"/>
</dbReference>
<dbReference type="InterPro" id="IPR016188">
    <property type="entry name" value="PurM-like_N"/>
</dbReference>
<keyword evidence="5 8" id="KW-0658">Purine biosynthesis</keyword>
<evidence type="ECO:0000256" key="3">
    <source>
        <dbReference type="ARBA" id="ARBA00022723"/>
    </source>
</evidence>
<dbReference type="STRING" id="159291.SAMN05920897_11462"/>
<keyword evidence="7 8" id="KW-0460">Magnesium</keyword>
<dbReference type="SUPFAM" id="SSF109736">
    <property type="entry name" value="FGAM synthase PurL, linker domain"/>
    <property type="match status" value="1"/>
</dbReference>
<feature type="binding site" evidence="8">
    <location>
        <position position="110"/>
    </location>
    <ligand>
        <name>Mg(2+)</name>
        <dbReference type="ChEBI" id="CHEBI:18420"/>
        <label>1</label>
    </ligand>
</feature>
<reference evidence="12 13" key="1">
    <citation type="submission" date="2017-01" db="EMBL/GenBank/DDBJ databases">
        <authorList>
            <person name="Mah S.A."/>
            <person name="Swanson W.J."/>
            <person name="Moy G.W."/>
            <person name="Vacquier V.D."/>
        </authorList>
    </citation>
    <scope>NUCLEOTIDE SEQUENCE [LARGE SCALE GENOMIC DNA]</scope>
    <source>
        <strain evidence="12 13">ASpG1</strain>
    </source>
</reference>
<feature type="domain" description="PurM-like C-terminal" evidence="10">
    <location>
        <begin position="225"/>
        <end position="389"/>
    </location>
</feature>
<feature type="binding site" evidence="8">
    <location>
        <position position="576"/>
    </location>
    <ligand>
        <name>ATP</name>
        <dbReference type="ChEBI" id="CHEBI:30616"/>
    </ligand>
</feature>
<accession>A0A1N6VCA8</accession>
<evidence type="ECO:0000313" key="13">
    <source>
        <dbReference type="Proteomes" id="UP000186400"/>
    </source>
</evidence>
<evidence type="ECO:0000256" key="8">
    <source>
        <dbReference type="HAMAP-Rule" id="MF_00420"/>
    </source>
</evidence>